<feature type="transmembrane region" description="Helical" evidence="4">
    <location>
        <begin position="342"/>
        <end position="364"/>
    </location>
</feature>
<feature type="domain" description="Major facilitator superfamily (MFS) profile" evidence="5">
    <location>
        <begin position="221"/>
        <end position="408"/>
    </location>
</feature>
<name>A0ABS6MPF5_9GAMM</name>
<keyword evidence="1 4" id="KW-0812">Transmembrane</keyword>
<feature type="transmembrane region" description="Helical" evidence="4">
    <location>
        <begin position="34"/>
        <end position="56"/>
    </location>
</feature>
<evidence type="ECO:0000313" key="6">
    <source>
        <dbReference type="EMBL" id="MBV2130615.1"/>
    </source>
</evidence>
<keyword evidence="7" id="KW-1185">Reference proteome</keyword>
<evidence type="ECO:0000259" key="5">
    <source>
        <dbReference type="PROSITE" id="PS50850"/>
    </source>
</evidence>
<evidence type="ECO:0000313" key="7">
    <source>
        <dbReference type="Proteomes" id="UP000704611"/>
    </source>
</evidence>
<feature type="transmembrane region" description="Helical" evidence="4">
    <location>
        <begin position="310"/>
        <end position="330"/>
    </location>
</feature>
<evidence type="ECO:0000256" key="3">
    <source>
        <dbReference type="ARBA" id="ARBA00023136"/>
    </source>
</evidence>
<reference evidence="6 7" key="1">
    <citation type="submission" date="2021-06" db="EMBL/GenBank/DDBJ databases">
        <title>Rheinheimera indica sp. nov., isolated from deep-sea sediment.</title>
        <authorList>
            <person name="Wang Z."/>
            <person name="Zhang X.-Y."/>
        </authorList>
    </citation>
    <scope>NUCLEOTIDE SEQUENCE [LARGE SCALE GENOMIC DNA]</scope>
    <source>
        <strain evidence="6 7">SM2107</strain>
    </source>
</reference>
<accession>A0ABS6MPF5</accession>
<sequence>MTQQQQTLSSPAAPNRFRQLPAATADSTLARLMLAFLATAGLFYVNIMPALVSGLIEGRAFSARDAGIIGSCNVYGAAVGAFIAIFLVKKIPWKAASASLLLLLISIDLLSMLLDNPLPMMLLRALHGLTGGLLVGIAFAVMARCGQVHKAFGMLLLVQFGLGGLGVMLLPPLVPLYGSWVLFMALISFSLTALLMLAFLPAYPLVTADPTQLPPPIRYRPLLAAILAIFMFQAANMALYAYIIELGEQAGLSIAIISPALGVSAWLGLLGSVLVIWLSTRLGRAAPVFISIVITAAATYALHYSASASIFWLANLAVGVTWAFSIAYLLGVCAEFDKAGQMAALGGFASKMGLASGPLFAALIIDGGSYSGLINIAVGLLLLAAAVALYPCRILDKAPGADVAPSVK</sequence>
<dbReference type="InterPro" id="IPR011701">
    <property type="entry name" value="MFS"/>
</dbReference>
<organism evidence="6 7">
    <name type="scientific">Arsukibacterium indicum</name>
    <dbReference type="NCBI Taxonomy" id="2848612"/>
    <lineage>
        <taxon>Bacteria</taxon>
        <taxon>Pseudomonadati</taxon>
        <taxon>Pseudomonadota</taxon>
        <taxon>Gammaproteobacteria</taxon>
        <taxon>Chromatiales</taxon>
        <taxon>Chromatiaceae</taxon>
        <taxon>Arsukibacterium</taxon>
    </lineage>
</organism>
<feature type="transmembrane region" description="Helical" evidence="4">
    <location>
        <begin position="180"/>
        <end position="200"/>
    </location>
</feature>
<dbReference type="Pfam" id="PF07690">
    <property type="entry name" value="MFS_1"/>
    <property type="match status" value="1"/>
</dbReference>
<dbReference type="Proteomes" id="UP000704611">
    <property type="component" value="Unassembled WGS sequence"/>
</dbReference>
<evidence type="ECO:0000256" key="2">
    <source>
        <dbReference type="ARBA" id="ARBA00022989"/>
    </source>
</evidence>
<feature type="transmembrane region" description="Helical" evidence="4">
    <location>
        <begin position="154"/>
        <end position="174"/>
    </location>
</feature>
<evidence type="ECO:0000256" key="4">
    <source>
        <dbReference type="SAM" id="Phobius"/>
    </source>
</evidence>
<dbReference type="PROSITE" id="PS50850">
    <property type="entry name" value="MFS"/>
    <property type="match status" value="1"/>
</dbReference>
<dbReference type="RefSeq" id="WP_217670937.1">
    <property type="nucleotide sequence ID" value="NZ_JAHRID010000008.1"/>
</dbReference>
<comment type="caution">
    <text evidence="6">The sequence shown here is derived from an EMBL/GenBank/DDBJ whole genome shotgun (WGS) entry which is preliminary data.</text>
</comment>
<feature type="transmembrane region" description="Helical" evidence="4">
    <location>
        <begin position="95"/>
        <end position="114"/>
    </location>
</feature>
<keyword evidence="2 4" id="KW-1133">Transmembrane helix</keyword>
<feature type="transmembrane region" description="Helical" evidence="4">
    <location>
        <begin position="120"/>
        <end position="142"/>
    </location>
</feature>
<feature type="transmembrane region" description="Helical" evidence="4">
    <location>
        <begin position="68"/>
        <end position="88"/>
    </location>
</feature>
<feature type="transmembrane region" description="Helical" evidence="4">
    <location>
        <begin position="285"/>
        <end position="304"/>
    </location>
</feature>
<feature type="transmembrane region" description="Helical" evidence="4">
    <location>
        <begin position="370"/>
        <end position="390"/>
    </location>
</feature>
<dbReference type="InterPro" id="IPR020846">
    <property type="entry name" value="MFS_dom"/>
</dbReference>
<feature type="transmembrane region" description="Helical" evidence="4">
    <location>
        <begin position="221"/>
        <end position="244"/>
    </location>
</feature>
<feature type="transmembrane region" description="Helical" evidence="4">
    <location>
        <begin position="250"/>
        <end position="278"/>
    </location>
</feature>
<protein>
    <recommendedName>
        <fullName evidence="5">Major facilitator superfamily (MFS) profile domain-containing protein</fullName>
    </recommendedName>
</protein>
<keyword evidence="3 4" id="KW-0472">Membrane</keyword>
<gene>
    <name evidence="6" type="ORF">KQY15_16085</name>
</gene>
<proteinExistence type="predicted"/>
<evidence type="ECO:0000256" key="1">
    <source>
        <dbReference type="ARBA" id="ARBA00022692"/>
    </source>
</evidence>
<dbReference type="EMBL" id="JAHRID010000008">
    <property type="protein sequence ID" value="MBV2130615.1"/>
    <property type="molecule type" value="Genomic_DNA"/>
</dbReference>